<dbReference type="InterPro" id="IPR036770">
    <property type="entry name" value="Ankyrin_rpt-contain_sf"/>
</dbReference>
<organism evidence="4 5">
    <name type="scientific">Callorhinus ursinus</name>
    <name type="common">Northern fur seal</name>
    <dbReference type="NCBI Taxonomy" id="34884"/>
    <lineage>
        <taxon>Eukaryota</taxon>
        <taxon>Metazoa</taxon>
        <taxon>Chordata</taxon>
        <taxon>Craniata</taxon>
        <taxon>Vertebrata</taxon>
        <taxon>Euteleostomi</taxon>
        <taxon>Mammalia</taxon>
        <taxon>Eutheria</taxon>
        <taxon>Laurasiatheria</taxon>
        <taxon>Carnivora</taxon>
        <taxon>Caniformia</taxon>
        <taxon>Pinnipedia</taxon>
        <taxon>Otariidae</taxon>
        <taxon>Callorhinus</taxon>
    </lineage>
</organism>
<dbReference type="SMART" id="SM00248">
    <property type="entry name" value="ANK"/>
    <property type="match status" value="2"/>
</dbReference>
<dbReference type="InterPro" id="IPR002110">
    <property type="entry name" value="Ankyrin_rpt"/>
</dbReference>
<reference evidence="5" key="2">
    <citation type="submission" date="2025-08" db="UniProtKB">
        <authorList>
            <consortium name="RefSeq"/>
        </authorList>
    </citation>
    <scope>IDENTIFICATION</scope>
    <source>
        <tissue evidence="5">Blood</tissue>
    </source>
</reference>
<feature type="compositionally biased region" description="Low complexity" evidence="2">
    <location>
        <begin position="1"/>
        <end position="10"/>
    </location>
</feature>
<feature type="region of interest" description="Disordered" evidence="2">
    <location>
        <begin position="1"/>
        <end position="77"/>
    </location>
</feature>
<evidence type="ECO:0000313" key="4">
    <source>
        <dbReference type="Proteomes" id="UP000286641"/>
    </source>
</evidence>
<dbReference type="InterPro" id="IPR000626">
    <property type="entry name" value="Ubiquitin-like_dom"/>
</dbReference>
<dbReference type="SUPFAM" id="SSF48403">
    <property type="entry name" value="Ankyrin repeat"/>
    <property type="match status" value="1"/>
</dbReference>
<dbReference type="SUPFAM" id="SSF54236">
    <property type="entry name" value="Ubiquitin-like"/>
    <property type="match status" value="1"/>
</dbReference>
<accession>A0A3Q7P0F0</accession>
<feature type="compositionally biased region" description="Low complexity" evidence="2">
    <location>
        <begin position="67"/>
        <end position="77"/>
    </location>
</feature>
<evidence type="ECO:0000256" key="1">
    <source>
        <dbReference type="PROSITE-ProRule" id="PRU00023"/>
    </source>
</evidence>
<keyword evidence="4" id="KW-1185">Reference proteome</keyword>
<dbReference type="PROSITE" id="PS50053">
    <property type="entry name" value="UBIQUITIN_2"/>
    <property type="match status" value="1"/>
</dbReference>
<dbReference type="GeneID" id="112809897"/>
<dbReference type="InterPro" id="IPR029071">
    <property type="entry name" value="Ubiquitin-like_domsf"/>
</dbReference>
<keyword evidence="1" id="KW-0040">ANK repeat</keyword>
<feature type="repeat" description="ANK" evidence="1">
    <location>
        <begin position="243"/>
        <end position="275"/>
    </location>
</feature>
<evidence type="ECO:0000256" key="2">
    <source>
        <dbReference type="SAM" id="MobiDB-lite"/>
    </source>
</evidence>
<feature type="repeat" description="ANK" evidence="1">
    <location>
        <begin position="210"/>
        <end position="242"/>
    </location>
</feature>
<protein>
    <submittedName>
        <fullName evidence="5">Ankyrin repeat domain-containing protein 60</fullName>
    </submittedName>
</protein>
<dbReference type="CTD" id="140731"/>
<reference key="1">
    <citation type="submission" date="2019-01" db="UniProtKB">
        <authorList>
            <consortium name="RefSeq"/>
        </authorList>
    </citation>
    <scope>IDENTIFICATION</scope>
</reference>
<feature type="compositionally biased region" description="Gly residues" evidence="2">
    <location>
        <begin position="35"/>
        <end position="44"/>
    </location>
</feature>
<dbReference type="Gene3D" id="1.25.40.20">
    <property type="entry name" value="Ankyrin repeat-containing domain"/>
    <property type="match status" value="1"/>
</dbReference>
<feature type="compositionally biased region" description="Low complexity" evidence="2">
    <location>
        <begin position="20"/>
        <end position="34"/>
    </location>
</feature>
<dbReference type="InParanoid" id="A0A3Q7P0F0"/>
<proteinExistence type="predicted"/>
<dbReference type="Gene3D" id="3.10.20.90">
    <property type="entry name" value="Phosphatidylinositol 3-kinase Catalytic Subunit, Chain A, domain 1"/>
    <property type="match status" value="1"/>
</dbReference>
<dbReference type="PROSITE" id="PS50088">
    <property type="entry name" value="ANK_REPEAT"/>
    <property type="match status" value="2"/>
</dbReference>
<name>A0A3Q7P0F0_CALUR</name>
<sequence length="333" mass="36282">MRLGAMRRGAGTAGGGGAWPGAPRGDALGPDPGASGRGGRGAGSAGLRPLSVQPPARAPGPRGVGSPEAASPALDLAPDASPEVFAMRVRLEETGEMFQVTNCRSDMTVRELKEELDLTVGIPLDLQRLQYLDQGVLMDDTTLKFHDVVPGGIISLCIWHYDGWTELVLAAVEGDPSKLSCLGVDEDSLYQTANSQHLEHKQWKAWIAQRAFVALYITSHRGHSDAVQYLLEHGADSLSRTPMGRTALHVAAAMGRLDCISHLLKYGASINERDDRGESPMSIARRLNRRHSERRMFLFYWMAKSGTKDPKNLITNKVFRRAKSRFGSKKSQV</sequence>
<dbReference type="AlphaFoldDB" id="A0A3Q7P0F0"/>
<dbReference type="PANTHER" id="PTHR22677">
    <property type="entry name" value="ANKYRIN REPEAT DOMAIN-CONTAINING PROTEIN 60"/>
    <property type="match status" value="1"/>
</dbReference>
<evidence type="ECO:0000313" key="5">
    <source>
        <dbReference type="RefSeq" id="XP_025709081.1"/>
    </source>
</evidence>
<feature type="domain" description="Ubiquitin-like" evidence="3">
    <location>
        <begin position="87"/>
        <end position="163"/>
    </location>
</feature>
<dbReference type="InterPro" id="IPR039323">
    <property type="entry name" value="ANKRD_45/46/60"/>
</dbReference>
<gene>
    <name evidence="5" type="primary">ANKRD60</name>
</gene>
<dbReference type="Pfam" id="PF12796">
    <property type="entry name" value="Ank_2"/>
    <property type="match status" value="1"/>
</dbReference>
<dbReference type="CDD" id="cd17063">
    <property type="entry name" value="Ubl_ANKRD60"/>
    <property type="match status" value="1"/>
</dbReference>
<dbReference type="PANTHER" id="PTHR22677:SF3">
    <property type="entry name" value="ANKYRIN REPEAT DOMAIN-CONTAINING PROTEIN 60"/>
    <property type="match status" value="1"/>
</dbReference>
<dbReference type="PROSITE" id="PS50297">
    <property type="entry name" value="ANK_REP_REGION"/>
    <property type="match status" value="1"/>
</dbReference>
<dbReference type="RefSeq" id="XP_025709081.1">
    <property type="nucleotide sequence ID" value="XM_025853296.1"/>
</dbReference>
<evidence type="ECO:0000259" key="3">
    <source>
        <dbReference type="PROSITE" id="PS50053"/>
    </source>
</evidence>
<dbReference type="Proteomes" id="UP000286641">
    <property type="component" value="Unplaced"/>
</dbReference>